<dbReference type="InterPro" id="IPR012910">
    <property type="entry name" value="Plug_dom"/>
</dbReference>
<keyword evidence="4 14" id="KW-1134">Transmembrane beta strand</keyword>
<dbReference type="InterPro" id="IPR010917">
    <property type="entry name" value="TonB_rcpt_CS"/>
</dbReference>
<dbReference type="InterPro" id="IPR010105">
    <property type="entry name" value="TonB_sidphr_rcpt"/>
</dbReference>
<comment type="similarity">
    <text evidence="2 14 16">Belongs to the TonB-dependent receptor family.</text>
</comment>
<evidence type="ECO:0000256" key="7">
    <source>
        <dbReference type="ARBA" id="ARBA00022729"/>
    </source>
</evidence>
<keyword evidence="6 14" id="KW-0812">Transmembrane</keyword>
<comment type="caution">
    <text evidence="20">The sequence shown here is derived from an EMBL/GenBank/DDBJ whole genome shotgun (WGS) entry which is preliminary data.</text>
</comment>
<dbReference type="Pfam" id="PF07715">
    <property type="entry name" value="Plug"/>
    <property type="match status" value="1"/>
</dbReference>
<dbReference type="PANTHER" id="PTHR30069">
    <property type="entry name" value="TONB-DEPENDENT OUTER MEMBRANE RECEPTOR"/>
    <property type="match status" value="1"/>
</dbReference>
<dbReference type="EMBL" id="VWXF01000004">
    <property type="protein sequence ID" value="NIF22344.1"/>
    <property type="molecule type" value="Genomic_DNA"/>
</dbReference>
<feature type="chain" id="PRO_5046403438" evidence="17">
    <location>
        <begin position="32"/>
        <end position="756"/>
    </location>
</feature>
<dbReference type="PROSITE" id="PS52016">
    <property type="entry name" value="TONB_DEPENDENT_REC_3"/>
    <property type="match status" value="1"/>
</dbReference>
<name>A0ABX0RFA0_9GAMM</name>
<accession>A0ABX0RFA0</accession>
<dbReference type="SUPFAM" id="SSF56935">
    <property type="entry name" value="Porins"/>
    <property type="match status" value="1"/>
</dbReference>
<evidence type="ECO:0000256" key="8">
    <source>
        <dbReference type="ARBA" id="ARBA00023004"/>
    </source>
</evidence>
<feature type="domain" description="TonB-dependent receptor-like beta-barrel" evidence="18">
    <location>
        <begin position="286"/>
        <end position="726"/>
    </location>
</feature>
<protein>
    <submittedName>
        <fullName evidence="20">TonB-dependent siderophore receptor</fullName>
    </submittedName>
</protein>
<dbReference type="RefSeq" id="WP_167014941.1">
    <property type="nucleotide sequence ID" value="NZ_VWXF01000004.1"/>
</dbReference>
<evidence type="ECO:0000256" key="11">
    <source>
        <dbReference type="ARBA" id="ARBA00023136"/>
    </source>
</evidence>
<gene>
    <name evidence="20" type="ORF">F3J40_12135</name>
</gene>
<feature type="signal peptide" evidence="17">
    <location>
        <begin position="1"/>
        <end position="31"/>
    </location>
</feature>
<dbReference type="Proteomes" id="UP001515683">
    <property type="component" value="Unassembled WGS sequence"/>
</dbReference>
<evidence type="ECO:0000256" key="5">
    <source>
        <dbReference type="ARBA" id="ARBA00022496"/>
    </source>
</evidence>
<evidence type="ECO:0000256" key="17">
    <source>
        <dbReference type="SAM" id="SignalP"/>
    </source>
</evidence>
<evidence type="ECO:0000256" key="9">
    <source>
        <dbReference type="ARBA" id="ARBA00023065"/>
    </source>
</evidence>
<evidence type="ECO:0000256" key="1">
    <source>
        <dbReference type="ARBA" id="ARBA00004571"/>
    </source>
</evidence>
<evidence type="ECO:0000313" key="20">
    <source>
        <dbReference type="EMBL" id="NIF22344.1"/>
    </source>
</evidence>
<feature type="domain" description="TonB-dependent receptor plug" evidence="19">
    <location>
        <begin position="79"/>
        <end position="194"/>
    </location>
</feature>
<evidence type="ECO:0000259" key="18">
    <source>
        <dbReference type="Pfam" id="PF00593"/>
    </source>
</evidence>
<dbReference type="NCBIfam" id="TIGR01783">
    <property type="entry name" value="TonB-siderophor"/>
    <property type="match status" value="1"/>
</dbReference>
<proteinExistence type="inferred from homology"/>
<keyword evidence="8" id="KW-0408">Iron</keyword>
<evidence type="ECO:0000256" key="15">
    <source>
        <dbReference type="PROSITE-ProRule" id="PRU10144"/>
    </source>
</evidence>
<keyword evidence="7 17" id="KW-0732">Signal</keyword>
<evidence type="ECO:0000256" key="6">
    <source>
        <dbReference type="ARBA" id="ARBA00022692"/>
    </source>
</evidence>
<evidence type="ECO:0000259" key="19">
    <source>
        <dbReference type="Pfam" id="PF07715"/>
    </source>
</evidence>
<dbReference type="CDD" id="cd01347">
    <property type="entry name" value="ligand_gated_channel"/>
    <property type="match status" value="1"/>
</dbReference>
<evidence type="ECO:0000313" key="21">
    <source>
        <dbReference type="Proteomes" id="UP001515683"/>
    </source>
</evidence>
<dbReference type="PROSITE" id="PS01156">
    <property type="entry name" value="TONB_DEPENDENT_REC_2"/>
    <property type="match status" value="1"/>
</dbReference>
<dbReference type="Gene3D" id="2.40.170.20">
    <property type="entry name" value="TonB-dependent receptor, beta-barrel domain"/>
    <property type="match status" value="1"/>
</dbReference>
<evidence type="ECO:0000256" key="12">
    <source>
        <dbReference type="ARBA" id="ARBA00023170"/>
    </source>
</evidence>
<evidence type="ECO:0000256" key="3">
    <source>
        <dbReference type="ARBA" id="ARBA00022448"/>
    </source>
</evidence>
<keyword evidence="21" id="KW-1185">Reference proteome</keyword>
<dbReference type="InterPro" id="IPR036942">
    <property type="entry name" value="Beta-barrel_TonB_sf"/>
</dbReference>
<dbReference type="InterPro" id="IPR037066">
    <property type="entry name" value="Plug_dom_sf"/>
</dbReference>
<keyword evidence="5" id="KW-0410">Iron transport</keyword>
<dbReference type="NCBIfam" id="NF010051">
    <property type="entry name" value="PRK13528.1"/>
    <property type="match status" value="1"/>
</dbReference>
<evidence type="ECO:0000256" key="16">
    <source>
        <dbReference type="RuleBase" id="RU003357"/>
    </source>
</evidence>
<dbReference type="PANTHER" id="PTHR30069:SF8">
    <property type="entry name" value="TONB-DEPENDENT SIDEROPHORE RECEPTOR PROTEIN"/>
    <property type="match status" value="1"/>
</dbReference>
<keyword evidence="3 14" id="KW-0813">Transport</keyword>
<dbReference type="InterPro" id="IPR058134">
    <property type="entry name" value="PirA/FepA/PfeA"/>
</dbReference>
<evidence type="ECO:0000256" key="4">
    <source>
        <dbReference type="ARBA" id="ARBA00022452"/>
    </source>
</evidence>
<comment type="subcellular location">
    <subcellularLocation>
        <location evidence="1 14">Cell outer membrane</location>
        <topology evidence="1 14">Multi-pass membrane protein</topology>
    </subcellularLocation>
</comment>
<dbReference type="Gene3D" id="2.170.130.10">
    <property type="entry name" value="TonB-dependent receptor, plug domain"/>
    <property type="match status" value="1"/>
</dbReference>
<keyword evidence="9" id="KW-0406">Ion transport</keyword>
<evidence type="ECO:0000256" key="13">
    <source>
        <dbReference type="ARBA" id="ARBA00023237"/>
    </source>
</evidence>
<evidence type="ECO:0000256" key="10">
    <source>
        <dbReference type="ARBA" id="ARBA00023077"/>
    </source>
</evidence>
<dbReference type="NCBIfam" id="NF010048">
    <property type="entry name" value="PRK13524.1"/>
    <property type="match status" value="1"/>
</dbReference>
<keyword evidence="12 20" id="KW-0675">Receptor</keyword>
<dbReference type="Pfam" id="PF00593">
    <property type="entry name" value="TonB_dep_Rec_b-barrel"/>
    <property type="match status" value="1"/>
</dbReference>
<evidence type="ECO:0000256" key="14">
    <source>
        <dbReference type="PROSITE-ProRule" id="PRU01360"/>
    </source>
</evidence>
<keyword evidence="13 14" id="KW-0998">Cell outer membrane</keyword>
<reference evidence="20 21" key="1">
    <citation type="journal article" date="2019" name="bioRxiv">
        <title>Bacteria contribute to plant secondary compound degradation in a generalist herbivore system.</title>
        <authorList>
            <person name="Francoeur C.B."/>
            <person name="Khadempour L."/>
            <person name="Moreira-Soto R.D."/>
            <person name="Gotting K."/>
            <person name="Book A.J."/>
            <person name="Pinto-Tomas A.A."/>
            <person name="Keefover-Ring K."/>
            <person name="Currie C.R."/>
        </authorList>
    </citation>
    <scope>NUCLEOTIDE SEQUENCE [LARGE SCALE GENOMIC DNA]</scope>
    <source>
        <strain evidence="20">Acro-835</strain>
    </source>
</reference>
<sequence>MRVCFTPRPVKTSLAVAVGVVLYGSSFGTPAAETLSLVDSAPAKTTTNTNKNNKKALIEEDAGTLLVTAKPEEALKQQAGASLITQQDIEKQPPVNDLSEIIRKMPGINYTGNGGTGARGNDRQIDIRGMGPENTLILIDGVPVTSRASVRYAWTGERDSRGDTNWVPPEMVDHIDILRGPSAAHYGSGAMGGVINIVTKRPTNDWHGSLSLFTSQPEDDKEGATKRSTFSLSGPLVKDVLTMRMYGNINKTDGDAYDINKAQNGTSAAGREGVRNRDINTGLTWKIDPRQYVDFDYGFSRQGNIYAGDTQYSNGRTTLPQSLVGQETNRMYRQNYSLTHNGIWDWGQSKTILSYERTKNSRMNEGLTGGIDGTITNTQFSDSNYKTWRASQEFTVPFTLWVDNTLTAGFEWDREALNDPAATSTNVDVTTVGGVSGNSALRSSKNSQQLSAIYLEDTIDVLPGTTLIPGIRFDYSDKFGSNWSPSLNLSQDLGDHFSLKAGIARVFKAPNLYQSSEGYLLASSGNGCAINSTSGCYLMGNGNLHPEVSVNKDIGIQWNDSGFAAGLTYFRNDYQNKIVSGTDTVQSVYVNSTYYSEWYDVYRWENGGKAVTQGLEGNLTLPLVADKLTWRTNATYMFTSKQKSTGNPLSLVPKYTLNHMLDWNVTDDLSTNISWTMYGRIHPRTHAEHRRDSTTDTELPAYSIFGWNLKYDLNHNVRFNAGIGNLFDKQIYRSNEGAYTFNEPGRYYYVGITTSF</sequence>
<keyword evidence="11 14" id="KW-0472">Membrane</keyword>
<organism evidence="20 21">
    <name type="scientific">Candidatus Pantoea multigeneris</name>
    <dbReference type="NCBI Taxonomy" id="2608357"/>
    <lineage>
        <taxon>Bacteria</taxon>
        <taxon>Pseudomonadati</taxon>
        <taxon>Pseudomonadota</taxon>
        <taxon>Gammaproteobacteria</taxon>
        <taxon>Enterobacterales</taxon>
        <taxon>Erwiniaceae</taxon>
        <taxon>Pantoea</taxon>
    </lineage>
</organism>
<dbReference type="InterPro" id="IPR039426">
    <property type="entry name" value="TonB-dep_rcpt-like"/>
</dbReference>
<keyword evidence="10 16" id="KW-0798">TonB box</keyword>
<feature type="short sequence motif" description="TonB C-terminal box" evidence="15">
    <location>
        <begin position="739"/>
        <end position="756"/>
    </location>
</feature>
<evidence type="ECO:0000256" key="2">
    <source>
        <dbReference type="ARBA" id="ARBA00009810"/>
    </source>
</evidence>
<dbReference type="InterPro" id="IPR000531">
    <property type="entry name" value="Beta-barrel_TonB"/>
</dbReference>